<proteinExistence type="predicted"/>
<evidence type="ECO:0000313" key="4">
    <source>
        <dbReference type="Proteomes" id="UP001321861"/>
    </source>
</evidence>
<dbReference type="InterPro" id="IPR011426">
    <property type="entry name" value="CamS"/>
</dbReference>
<evidence type="ECO:0000313" key="3">
    <source>
        <dbReference type="EMBL" id="BDR58456.1"/>
    </source>
</evidence>
<organism evidence="3 4">
    <name type="scientific">Xylocopilactobacillus apicola</name>
    <dbReference type="NCBI Taxonomy" id="2932184"/>
    <lineage>
        <taxon>Bacteria</taxon>
        <taxon>Bacillati</taxon>
        <taxon>Bacillota</taxon>
        <taxon>Bacilli</taxon>
        <taxon>Lactobacillales</taxon>
        <taxon>Lactobacillaceae</taxon>
        <taxon>Xylocopilactobacillus</taxon>
    </lineage>
</organism>
<dbReference type="PIRSF" id="PIRSF012509">
    <property type="entry name" value="CamS"/>
    <property type="match status" value="1"/>
</dbReference>
<feature type="region of interest" description="Disordered" evidence="1">
    <location>
        <begin position="128"/>
        <end position="148"/>
    </location>
</feature>
<dbReference type="KEGG" id="xap:XA3_08970"/>
<accession>A0AAU9DJ23</accession>
<dbReference type="AlphaFoldDB" id="A0AAU9DJ23"/>
<keyword evidence="4" id="KW-1185">Reference proteome</keyword>
<gene>
    <name evidence="3" type="ORF">XA3_08970</name>
</gene>
<evidence type="ECO:0000256" key="1">
    <source>
        <dbReference type="SAM" id="MobiDB-lite"/>
    </source>
</evidence>
<dbReference type="PROSITE" id="PS51257">
    <property type="entry name" value="PROKAR_LIPOPROTEIN"/>
    <property type="match status" value="1"/>
</dbReference>
<reference evidence="3 4" key="1">
    <citation type="journal article" date="2023" name="Microbiol. Spectr.">
        <title>Symbiosis of Carpenter Bees with Uncharacterized Lactic Acid Bacteria Showing NAD Auxotrophy.</title>
        <authorList>
            <person name="Kawasaki S."/>
            <person name="Ozawa K."/>
            <person name="Mori T."/>
            <person name="Yamamoto A."/>
            <person name="Ito M."/>
            <person name="Ohkuma M."/>
            <person name="Sakamoto M."/>
            <person name="Matsutani M."/>
        </authorList>
    </citation>
    <scope>NUCLEOTIDE SEQUENCE [LARGE SCALE GENOMIC DNA]</scope>
    <source>
        <strain evidence="3 4">XA3</strain>
    </source>
</reference>
<dbReference type="EMBL" id="AP026802">
    <property type="protein sequence ID" value="BDR58456.1"/>
    <property type="molecule type" value="Genomic_DNA"/>
</dbReference>
<dbReference type="Pfam" id="PF07537">
    <property type="entry name" value="CamS"/>
    <property type="match status" value="1"/>
</dbReference>
<feature type="chain" id="PRO_5043750955" evidence="2">
    <location>
        <begin position="28"/>
        <end position="389"/>
    </location>
</feature>
<dbReference type="RefSeq" id="WP_317636357.1">
    <property type="nucleotide sequence ID" value="NZ_AP026802.1"/>
</dbReference>
<dbReference type="CDD" id="cd13441">
    <property type="entry name" value="CamS_repeat_1"/>
    <property type="match status" value="1"/>
</dbReference>
<evidence type="ECO:0000256" key="2">
    <source>
        <dbReference type="SAM" id="SignalP"/>
    </source>
</evidence>
<name>A0AAU9DJ23_9LACO</name>
<keyword evidence="2" id="KW-0732">Signal</keyword>
<dbReference type="CDD" id="cd13440">
    <property type="entry name" value="CamS_repeat_2"/>
    <property type="match status" value="1"/>
</dbReference>
<dbReference type="Proteomes" id="UP001321861">
    <property type="component" value="Chromosome"/>
</dbReference>
<dbReference type="Gene3D" id="3.10.570.10">
    <property type="entry name" value="sex pheromone staph- cam373 precursor domain"/>
    <property type="match status" value="1"/>
</dbReference>
<sequence>MKFYKKSKTKVIIRGAAFLILPFILTACTGKRSTQSQQITSKTTPRKVDTTTGTVSSNYYESMIEGGKYKVSQQRGVSISNTNNMNDLMAFDSGLLNYDHKIFSTDKYIFQEGQNLTKRMVTSWLNRKSKDNPEGLNLEDNQSTDPNKRNPLVLQQILEHDFLVKKGTGYNLEGIVLGLSINSIDYYQKEQYGATLKTPIKDEAGEKYAREAADKILSRMRKMDGLKNIPIYLYVYREGPQDSLVGGEFILSAKAKTGDKFTEWTQINEKNMIYPTINNEKPVNQKDADDFNNFKNNVQNFFPNLAGVVAQSHYEGGTLKGMTIKITTQFYSISEITSFTQYCANQANQYLPKEIPLEIDIQSASGTMLAFIARNPTDTGFYTHVFSSY</sequence>
<feature type="signal peptide" evidence="2">
    <location>
        <begin position="1"/>
        <end position="27"/>
    </location>
</feature>
<protein>
    <submittedName>
        <fullName evidence="3">CamS family sex pheromone protein</fullName>
    </submittedName>
</protein>